<accession>A0A074JSN6</accession>
<dbReference type="InterPro" id="IPR036192">
    <property type="entry name" value="Cell_div_ZapA-like_sf"/>
</dbReference>
<dbReference type="EMBL" id="AUNB01000017">
    <property type="protein sequence ID" value="KEO60651.1"/>
    <property type="molecule type" value="Genomic_DNA"/>
</dbReference>
<sequence>MPDLTISIGGRDFQVACQQGEEHFLRTAALMLNNEAQVLLGQIGRMPETRMLLMAGLMLADKAAGIEDQLREAQNKAGELQAKIDELQSNPAQVEVAVVPSEVTDSLAEIAARAEAMADRVEEQV</sequence>
<dbReference type="STRING" id="1353528.DT23_13095"/>
<protein>
    <recommendedName>
        <fullName evidence="4">Cell division protein ZapA</fullName>
    </recommendedName>
</protein>
<reference evidence="2 3" key="1">
    <citation type="journal article" date="2015" name="Antonie Van Leeuwenhoek">
        <title>Thioclava indica sp. nov., isolated from surface seawater of the Indian Ocean.</title>
        <authorList>
            <person name="Liu Y."/>
            <person name="Lai Q."/>
            <person name="Du J."/>
            <person name="Xu H."/>
            <person name="Jiang L."/>
            <person name="Shao Z."/>
        </authorList>
    </citation>
    <scope>NUCLEOTIDE SEQUENCE [LARGE SCALE GENOMIC DNA]</scope>
    <source>
        <strain evidence="2 3">DT23-4</strain>
    </source>
</reference>
<dbReference type="InterPro" id="IPR007838">
    <property type="entry name" value="Cell_div_ZapA-like"/>
</dbReference>
<dbReference type="RefSeq" id="WP_038129406.1">
    <property type="nucleotide sequence ID" value="NZ_AUNB01000017.1"/>
</dbReference>
<evidence type="ECO:0000313" key="3">
    <source>
        <dbReference type="Proteomes" id="UP000027471"/>
    </source>
</evidence>
<dbReference type="InterPro" id="IPR042233">
    <property type="entry name" value="Cell_div_ZapA_N"/>
</dbReference>
<name>A0A074JSN6_9RHOB</name>
<dbReference type="Pfam" id="PF05164">
    <property type="entry name" value="ZapA"/>
    <property type="match status" value="1"/>
</dbReference>
<dbReference type="eggNOG" id="COG3027">
    <property type="taxonomic scope" value="Bacteria"/>
</dbReference>
<organism evidence="2 3">
    <name type="scientific">Thioclava indica</name>
    <dbReference type="NCBI Taxonomy" id="1353528"/>
    <lineage>
        <taxon>Bacteria</taxon>
        <taxon>Pseudomonadati</taxon>
        <taxon>Pseudomonadota</taxon>
        <taxon>Alphaproteobacteria</taxon>
        <taxon>Rhodobacterales</taxon>
        <taxon>Paracoccaceae</taxon>
        <taxon>Thioclava</taxon>
    </lineage>
</organism>
<evidence type="ECO:0000313" key="2">
    <source>
        <dbReference type="EMBL" id="KEO60651.1"/>
    </source>
</evidence>
<keyword evidence="3" id="KW-1185">Reference proteome</keyword>
<dbReference type="OrthoDB" id="9797575at2"/>
<dbReference type="SUPFAM" id="SSF102829">
    <property type="entry name" value="Cell division protein ZapA-like"/>
    <property type="match status" value="1"/>
</dbReference>
<evidence type="ECO:0008006" key="4">
    <source>
        <dbReference type="Google" id="ProtNLM"/>
    </source>
</evidence>
<dbReference type="AlphaFoldDB" id="A0A074JSN6"/>
<keyword evidence="1" id="KW-0175">Coiled coil</keyword>
<dbReference type="Proteomes" id="UP000027471">
    <property type="component" value="Unassembled WGS sequence"/>
</dbReference>
<evidence type="ECO:0000256" key="1">
    <source>
        <dbReference type="SAM" id="Coils"/>
    </source>
</evidence>
<proteinExistence type="predicted"/>
<gene>
    <name evidence="2" type="ORF">DT23_13095</name>
</gene>
<dbReference type="Gene3D" id="3.30.160.880">
    <property type="entry name" value="Cell division protein ZapA protomer, N-terminal domain"/>
    <property type="match status" value="1"/>
</dbReference>
<feature type="coiled-coil region" evidence="1">
    <location>
        <begin position="63"/>
        <end position="90"/>
    </location>
</feature>
<comment type="caution">
    <text evidence="2">The sequence shown here is derived from an EMBL/GenBank/DDBJ whole genome shotgun (WGS) entry which is preliminary data.</text>
</comment>